<evidence type="ECO:0000256" key="1">
    <source>
        <dbReference type="ARBA" id="ARBA00006484"/>
    </source>
</evidence>
<dbReference type="Proteomes" id="UP001321344">
    <property type="component" value="Unassembled WGS sequence"/>
</dbReference>
<accession>A0ABT6BKI8</accession>
<evidence type="ECO:0000313" key="5">
    <source>
        <dbReference type="Proteomes" id="UP001321344"/>
    </source>
</evidence>
<sequence>MGQKTVIITGGNRGIGLDITRTYVEAGYHVVVGARNAYDLEKEFGDQVTFVKIDVRKELDHVLLTEIALQKTGRIDCYVNNAGFSEWRPIEEIDEAFLDDILNTNLKGAFWGCKAAAKVLGPEGTIINISSIAGKRGSSNNAAYVASKFGMNGLTQSLAKELGPKQIRVLALCPVLISTDGLLDALQSPYAPANGNPEAFISNFAKGNSALLRLPTGREVGNMCVFLASNAASAMTGQCINVDCGVLPQ</sequence>
<dbReference type="PANTHER" id="PTHR42760">
    <property type="entry name" value="SHORT-CHAIN DEHYDROGENASES/REDUCTASES FAMILY MEMBER"/>
    <property type="match status" value="1"/>
</dbReference>
<name>A0ABT6BKI8_9BACT</name>
<dbReference type="Gene3D" id="3.40.50.720">
    <property type="entry name" value="NAD(P)-binding Rossmann-like Domain"/>
    <property type="match status" value="1"/>
</dbReference>
<evidence type="ECO:0000256" key="3">
    <source>
        <dbReference type="RuleBase" id="RU000363"/>
    </source>
</evidence>
<organism evidence="4 5">
    <name type="scientific">Aquirufa aurantiipilula</name>
    <dbReference type="NCBI Taxonomy" id="2696561"/>
    <lineage>
        <taxon>Bacteria</taxon>
        <taxon>Pseudomonadati</taxon>
        <taxon>Bacteroidota</taxon>
        <taxon>Cytophagia</taxon>
        <taxon>Cytophagales</taxon>
        <taxon>Flectobacillaceae</taxon>
        <taxon>Aquirufa</taxon>
    </lineage>
</organism>
<dbReference type="InterPro" id="IPR020904">
    <property type="entry name" value="Sc_DH/Rdtase_CS"/>
</dbReference>
<dbReference type="InterPro" id="IPR002347">
    <property type="entry name" value="SDR_fam"/>
</dbReference>
<comment type="similarity">
    <text evidence="1 3">Belongs to the short-chain dehydrogenases/reductases (SDR) family.</text>
</comment>
<keyword evidence="5" id="KW-1185">Reference proteome</keyword>
<comment type="caution">
    <text evidence="4">The sequence shown here is derived from an EMBL/GenBank/DDBJ whole genome shotgun (WGS) entry which is preliminary data.</text>
</comment>
<dbReference type="RefSeq" id="WP_276344348.1">
    <property type="nucleotide sequence ID" value="NZ_JARJOW010000005.1"/>
</dbReference>
<proteinExistence type="inferred from homology"/>
<dbReference type="SUPFAM" id="SSF51735">
    <property type="entry name" value="NAD(P)-binding Rossmann-fold domains"/>
    <property type="match status" value="1"/>
</dbReference>
<dbReference type="InterPro" id="IPR036291">
    <property type="entry name" value="NAD(P)-bd_dom_sf"/>
</dbReference>
<dbReference type="PROSITE" id="PS00061">
    <property type="entry name" value="ADH_SHORT"/>
    <property type="match status" value="1"/>
</dbReference>
<protein>
    <submittedName>
        <fullName evidence="4">SDR family NAD(P)-dependent oxidoreductase</fullName>
    </submittedName>
</protein>
<dbReference type="PRINTS" id="PR00081">
    <property type="entry name" value="GDHRDH"/>
</dbReference>
<dbReference type="PRINTS" id="PR00080">
    <property type="entry name" value="SDRFAMILY"/>
</dbReference>
<dbReference type="EMBL" id="JARJOW010000005">
    <property type="protein sequence ID" value="MDF5690843.1"/>
    <property type="molecule type" value="Genomic_DNA"/>
</dbReference>
<keyword evidence="2" id="KW-0560">Oxidoreductase</keyword>
<reference evidence="4 5" key="1">
    <citation type="submission" date="2023-03" db="EMBL/GenBank/DDBJ databases">
        <title>Genome sequencing of Aquirufa.</title>
        <authorList>
            <person name="Pitt A."/>
            <person name="Hahn M.W."/>
        </authorList>
    </citation>
    <scope>NUCLEOTIDE SEQUENCE [LARGE SCALE GENOMIC DNA]</scope>
    <source>
        <strain evidence="4 5">WAEICH-18A</strain>
    </source>
</reference>
<dbReference type="PANTHER" id="PTHR42760:SF133">
    <property type="entry name" value="3-OXOACYL-[ACYL-CARRIER-PROTEIN] REDUCTASE"/>
    <property type="match status" value="1"/>
</dbReference>
<dbReference type="CDD" id="cd05233">
    <property type="entry name" value="SDR_c"/>
    <property type="match status" value="1"/>
</dbReference>
<gene>
    <name evidence="4" type="ORF">PQG43_08215</name>
</gene>
<dbReference type="Pfam" id="PF00106">
    <property type="entry name" value="adh_short"/>
    <property type="match status" value="1"/>
</dbReference>
<evidence type="ECO:0000256" key="2">
    <source>
        <dbReference type="ARBA" id="ARBA00023002"/>
    </source>
</evidence>
<evidence type="ECO:0000313" key="4">
    <source>
        <dbReference type="EMBL" id="MDF5690843.1"/>
    </source>
</evidence>